<keyword evidence="3" id="KW-1185">Reference proteome</keyword>
<accession>A0A8K2A7M9</accession>
<reference evidence="2" key="1">
    <citation type="submission" date="2019-12" db="EMBL/GenBank/DDBJ databases">
        <title>High-Quality draft genome sequences of three cyanobacteria isolated from the limestone walls of the Old Cathedral of Coimbra.</title>
        <authorList>
            <person name="Tiago I."/>
            <person name="Soares F."/>
            <person name="Portugal A."/>
        </authorList>
    </citation>
    <scope>NUCLEOTIDE SEQUENCE [LARGE SCALE GENOMIC DNA]</scope>
    <source>
        <strain evidence="2">C</strain>
    </source>
</reference>
<gene>
    <name evidence="2" type="ORF">GS597_06260</name>
</gene>
<dbReference type="EMBL" id="WVIC01000009">
    <property type="protein sequence ID" value="NCJ06125.1"/>
    <property type="molecule type" value="Genomic_DNA"/>
</dbReference>
<evidence type="ECO:0000313" key="2">
    <source>
        <dbReference type="EMBL" id="NCJ06125.1"/>
    </source>
</evidence>
<sequence>MTTTLDRQIYASLLGQVQPKVIESEEENELFLAEVDKLMAVGEDLTPEQLQLMNLLVFLIEQFEDQHYQLRPASPLDVLEELMAQRELKQKDLVHLFGSQGVASEVLNGKRAISKVQAKALGDFFHTDPALFLDL</sequence>
<organism evidence="2 3">
    <name type="scientific">Petrachloros mirabilis ULC683</name>
    <dbReference type="NCBI Taxonomy" id="2781853"/>
    <lineage>
        <taxon>Bacteria</taxon>
        <taxon>Bacillati</taxon>
        <taxon>Cyanobacteriota</taxon>
        <taxon>Cyanophyceae</taxon>
        <taxon>Synechococcales</taxon>
        <taxon>Petrachlorosaceae</taxon>
        <taxon>Petrachloros</taxon>
        <taxon>Petrachloros mirabilis</taxon>
    </lineage>
</organism>
<dbReference type="InterPro" id="IPR010982">
    <property type="entry name" value="Lambda_DNA-bd_dom_sf"/>
</dbReference>
<proteinExistence type="predicted"/>
<dbReference type="PANTHER" id="PTHR40455:SF1">
    <property type="entry name" value="ANTITOXIN HIGA"/>
    <property type="match status" value="1"/>
</dbReference>
<dbReference type="Gene3D" id="1.10.260.40">
    <property type="entry name" value="lambda repressor-like DNA-binding domains"/>
    <property type="match status" value="1"/>
</dbReference>
<dbReference type="InterPro" id="IPR039060">
    <property type="entry name" value="Antitox_HigA"/>
</dbReference>
<dbReference type="Proteomes" id="UP000607397">
    <property type="component" value="Unassembled WGS sequence"/>
</dbReference>
<evidence type="ECO:0000313" key="3">
    <source>
        <dbReference type="Proteomes" id="UP000607397"/>
    </source>
</evidence>
<comment type="caution">
    <text evidence="2">The sequence shown here is derived from an EMBL/GenBank/DDBJ whole genome shotgun (WGS) entry which is preliminary data.</text>
</comment>
<feature type="domain" description="HTH cro/C1-type" evidence="1">
    <location>
        <begin position="79"/>
        <end position="132"/>
    </location>
</feature>
<dbReference type="GO" id="GO:0006355">
    <property type="term" value="P:regulation of DNA-templated transcription"/>
    <property type="evidence" value="ECO:0007669"/>
    <property type="project" value="InterPro"/>
</dbReference>
<dbReference type="InterPro" id="IPR001387">
    <property type="entry name" value="Cro/C1-type_HTH"/>
</dbReference>
<protein>
    <submittedName>
        <fullName evidence="2">Transcriptional regulator</fullName>
    </submittedName>
</protein>
<dbReference type="PROSITE" id="PS50943">
    <property type="entry name" value="HTH_CROC1"/>
    <property type="match status" value="1"/>
</dbReference>
<dbReference type="RefSeq" id="WP_161824601.1">
    <property type="nucleotide sequence ID" value="NZ_WVIC01000009.1"/>
</dbReference>
<dbReference type="PANTHER" id="PTHR40455">
    <property type="entry name" value="ANTITOXIN HIGA"/>
    <property type="match status" value="1"/>
</dbReference>
<dbReference type="AlphaFoldDB" id="A0A8K2A7M9"/>
<name>A0A8K2A7M9_9CYAN</name>
<evidence type="ECO:0000259" key="1">
    <source>
        <dbReference type="PROSITE" id="PS50943"/>
    </source>
</evidence>
<dbReference type="GO" id="GO:0001046">
    <property type="term" value="F:core promoter sequence-specific DNA binding"/>
    <property type="evidence" value="ECO:0007669"/>
    <property type="project" value="TreeGrafter"/>
</dbReference>
<dbReference type="SUPFAM" id="SSF47413">
    <property type="entry name" value="lambda repressor-like DNA-binding domains"/>
    <property type="match status" value="1"/>
</dbReference>